<dbReference type="OrthoDB" id="486490at2"/>
<dbReference type="EMBL" id="BDQK01000013">
    <property type="protein sequence ID" value="GBF81624.1"/>
    <property type="molecule type" value="Genomic_DNA"/>
</dbReference>
<protein>
    <submittedName>
        <fullName evidence="2">Uncharacterized protein</fullName>
    </submittedName>
</protein>
<dbReference type="RefSeq" id="WP_124972586.1">
    <property type="nucleotide sequence ID" value="NZ_BDQK01000013.1"/>
</dbReference>
<dbReference type="Proteomes" id="UP000287247">
    <property type="component" value="Unassembled WGS sequence"/>
</dbReference>
<evidence type="ECO:0000313" key="2">
    <source>
        <dbReference type="EMBL" id="GBF81624.1"/>
    </source>
</evidence>
<gene>
    <name evidence="2" type="ORF">AsFPU1_3042</name>
</gene>
<keyword evidence="1" id="KW-0472">Membrane</keyword>
<comment type="caution">
    <text evidence="2">The sequence shown here is derived from an EMBL/GenBank/DDBJ whole genome shotgun (WGS) entry which is preliminary data.</text>
</comment>
<accession>A0A401IK73</accession>
<dbReference type="PROSITE" id="PS51257">
    <property type="entry name" value="PROKAR_LIPOPROTEIN"/>
    <property type="match status" value="1"/>
</dbReference>
<sequence length="126" mass="14113">MNNQYPKLVWMNNSGLGCLLTFLLLGLLLGSIGLGWVVNSFLILLGAIILLPIISFWGLRWWMRRNLVEDQCPVCNYEFTAFNSIECNCPSCGEPLQIQGGHFQRITPPGTIDVEAVEVSVKQLED</sequence>
<dbReference type="AlphaFoldDB" id="A0A401IK73"/>
<name>A0A401IK73_APHSA</name>
<organism evidence="2 3">
    <name type="scientific">Aphanothece sacrum FPU1</name>
    <dbReference type="NCBI Taxonomy" id="1920663"/>
    <lineage>
        <taxon>Bacteria</taxon>
        <taxon>Bacillati</taxon>
        <taxon>Cyanobacteriota</taxon>
        <taxon>Cyanophyceae</taxon>
        <taxon>Oscillatoriophycideae</taxon>
        <taxon>Chroococcales</taxon>
        <taxon>Aphanothecaceae</taxon>
        <taxon>Aphanothece</taxon>
    </lineage>
</organism>
<reference evidence="3" key="1">
    <citation type="submission" date="2017-05" db="EMBL/GenBank/DDBJ databases">
        <title>Physiological properties and genetic analysis related to exopolysaccharide production of fresh-water unicellular cyanobacterium Aphanothece sacrum, Suizenji Nori, that has been cultured as a food source in Japan.</title>
        <authorList>
            <person name="Kanesaki Y."/>
            <person name="Yoshikawa S."/>
            <person name="Ohki K."/>
        </authorList>
    </citation>
    <scope>NUCLEOTIDE SEQUENCE [LARGE SCALE GENOMIC DNA]</scope>
    <source>
        <strain evidence="3">FPU1</strain>
    </source>
</reference>
<keyword evidence="1" id="KW-1133">Transmembrane helix</keyword>
<evidence type="ECO:0000313" key="3">
    <source>
        <dbReference type="Proteomes" id="UP000287247"/>
    </source>
</evidence>
<keyword evidence="1" id="KW-0812">Transmembrane</keyword>
<keyword evidence="3" id="KW-1185">Reference proteome</keyword>
<feature type="transmembrane region" description="Helical" evidence="1">
    <location>
        <begin position="40"/>
        <end position="59"/>
    </location>
</feature>
<evidence type="ECO:0000256" key="1">
    <source>
        <dbReference type="SAM" id="Phobius"/>
    </source>
</evidence>
<proteinExistence type="predicted"/>